<keyword evidence="1" id="KW-0732">Signal</keyword>
<sequence>MMRLALAVLSGALLSVAACSQAPTETAPAEKATAASTAEDEAAIRKLFADLMAAVKAEDAAAVAQAYAPEGFIYLDVSTPRAFHGREGAEHTWKLWFSMIEPGSGTGDATELQVTVVGDYAFAMHFDHYTAKPKDPKLQHLVDFTNRATSWLKKIDGRWYILVEHNSFPVDLVNGQADFKSKE</sequence>
<feature type="chain" id="PRO_5047383280" evidence="1">
    <location>
        <begin position="23"/>
        <end position="183"/>
    </location>
</feature>
<proteinExistence type="predicted"/>
<dbReference type="PROSITE" id="PS51257">
    <property type="entry name" value="PROKAR_LIPOPROTEIN"/>
    <property type="match status" value="1"/>
</dbReference>
<name>A0ABW3C680_SPHXN</name>
<organism evidence="3 4">
    <name type="scientific">Sphingosinicella xenopeptidilytica</name>
    <dbReference type="NCBI Taxonomy" id="364098"/>
    <lineage>
        <taxon>Bacteria</taxon>
        <taxon>Pseudomonadati</taxon>
        <taxon>Pseudomonadota</taxon>
        <taxon>Alphaproteobacteria</taxon>
        <taxon>Sphingomonadales</taxon>
        <taxon>Sphingosinicellaceae</taxon>
        <taxon>Sphingosinicella</taxon>
    </lineage>
</organism>
<dbReference type="EMBL" id="JBHTIK010000006">
    <property type="protein sequence ID" value="MFD0849032.1"/>
    <property type="molecule type" value="Genomic_DNA"/>
</dbReference>
<accession>A0ABW3C680</accession>
<protein>
    <submittedName>
        <fullName evidence="3">SgcJ/EcaC family oxidoreductase</fullName>
    </submittedName>
</protein>
<evidence type="ECO:0000256" key="1">
    <source>
        <dbReference type="SAM" id="SignalP"/>
    </source>
</evidence>
<dbReference type="NCBIfam" id="TIGR02246">
    <property type="entry name" value="SgcJ/EcaC family oxidoreductase"/>
    <property type="match status" value="1"/>
</dbReference>
<evidence type="ECO:0000313" key="3">
    <source>
        <dbReference type="EMBL" id="MFD0849032.1"/>
    </source>
</evidence>
<dbReference type="InterPro" id="IPR011944">
    <property type="entry name" value="Steroid_delta5-4_isomerase"/>
</dbReference>
<dbReference type="InterPro" id="IPR032710">
    <property type="entry name" value="NTF2-like_dom_sf"/>
</dbReference>
<keyword evidence="4" id="KW-1185">Reference proteome</keyword>
<evidence type="ECO:0000313" key="4">
    <source>
        <dbReference type="Proteomes" id="UP001597124"/>
    </source>
</evidence>
<dbReference type="Pfam" id="PF13474">
    <property type="entry name" value="SnoaL_3"/>
    <property type="match status" value="1"/>
</dbReference>
<dbReference type="Gene3D" id="3.10.450.50">
    <property type="match status" value="1"/>
</dbReference>
<dbReference type="SUPFAM" id="SSF54427">
    <property type="entry name" value="NTF2-like"/>
    <property type="match status" value="1"/>
</dbReference>
<dbReference type="InterPro" id="IPR037401">
    <property type="entry name" value="SnoaL-like"/>
</dbReference>
<feature type="signal peptide" evidence="1">
    <location>
        <begin position="1"/>
        <end position="22"/>
    </location>
</feature>
<comment type="caution">
    <text evidence="3">The sequence shown here is derived from an EMBL/GenBank/DDBJ whole genome shotgun (WGS) entry which is preliminary data.</text>
</comment>
<evidence type="ECO:0000259" key="2">
    <source>
        <dbReference type="Pfam" id="PF13474"/>
    </source>
</evidence>
<feature type="domain" description="SnoaL-like" evidence="2">
    <location>
        <begin position="44"/>
        <end position="170"/>
    </location>
</feature>
<dbReference type="Proteomes" id="UP001597124">
    <property type="component" value="Unassembled WGS sequence"/>
</dbReference>
<gene>
    <name evidence="3" type="ORF">ACFQ00_11910</name>
</gene>
<dbReference type="RefSeq" id="WP_381490936.1">
    <property type="nucleotide sequence ID" value="NZ_JBHTIK010000006.1"/>
</dbReference>
<reference evidence="4" key="1">
    <citation type="journal article" date="2019" name="Int. J. Syst. Evol. Microbiol.">
        <title>The Global Catalogue of Microorganisms (GCM) 10K type strain sequencing project: providing services to taxonomists for standard genome sequencing and annotation.</title>
        <authorList>
            <consortium name="The Broad Institute Genomics Platform"/>
            <consortium name="The Broad Institute Genome Sequencing Center for Infectious Disease"/>
            <person name="Wu L."/>
            <person name="Ma J."/>
        </authorList>
    </citation>
    <scope>NUCLEOTIDE SEQUENCE [LARGE SCALE GENOMIC DNA]</scope>
    <source>
        <strain evidence="4">CCUG 52537</strain>
    </source>
</reference>